<keyword evidence="2" id="KW-1185">Reference proteome</keyword>
<name>A0A1Z4LR66_9CYAN</name>
<protein>
    <submittedName>
        <fullName evidence="1">Uncharacterized protein</fullName>
    </submittedName>
</protein>
<evidence type="ECO:0000313" key="1">
    <source>
        <dbReference type="EMBL" id="BAY83730.1"/>
    </source>
</evidence>
<proteinExistence type="predicted"/>
<evidence type="ECO:0000313" key="2">
    <source>
        <dbReference type="Proteomes" id="UP000218418"/>
    </source>
</evidence>
<sequence>MANDNDIQAEIHAIDEEFAITQMDGLEKQ</sequence>
<dbReference type="AlphaFoldDB" id="A0A1Z4LR66"/>
<dbReference type="Proteomes" id="UP000218418">
    <property type="component" value="Chromosome"/>
</dbReference>
<gene>
    <name evidence="1" type="ORF">NIES267_32210</name>
</gene>
<accession>A0A1Z4LR66</accession>
<reference evidence="1 2" key="1">
    <citation type="submission" date="2017-06" db="EMBL/GenBank/DDBJ databases">
        <title>Genome sequencing of cyanobaciteial culture collection at National Institute for Environmental Studies (NIES).</title>
        <authorList>
            <person name="Hirose Y."/>
            <person name="Shimura Y."/>
            <person name="Fujisawa T."/>
            <person name="Nakamura Y."/>
            <person name="Kawachi M."/>
        </authorList>
    </citation>
    <scope>NUCLEOTIDE SEQUENCE [LARGE SCALE GENOMIC DNA]</scope>
    <source>
        <strain evidence="1 2">NIES-267</strain>
    </source>
</reference>
<dbReference type="EMBL" id="AP018227">
    <property type="protein sequence ID" value="BAY83730.1"/>
    <property type="molecule type" value="Genomic_DNA"/>
</dbReference>
<organism evidence="1 2">
    <name type="scientific">Calothrix parasitica NIES-267</name>
    <dbReference type="NCBI Taxonomy" id="1973488"/>
    <lineage>
        <taxon>Bacteria</taxon>
        <taxon>Bacillati</taxon>
        <taxon>Cyanobacteriota</taxon>
        <taxon>Cyanophyceae</taxon>
        <taxon>Nostocales</taxon>
        <taxon>Calotrichaceae</taxon>
        <taxon>Calothrix</taxon>
    </lineage>
</organism>